<dbReference type="SUPFAM" id="SSF160935">
    <property type="entry name" value="VPA0735-like"/>
    <property type="match status" value="1"/>
</dbReference>
<dbReference type="InterPro" id="IPR010679">
    <property type="entry name" value="DUF1254"/>
</dbReference>
<protein>
    <recommendedName>
        <fullName evidence="6">DUF1254 domain-containing protein</fullName>
    </recommendedName>
</protein>
<dbReference type="PANTHER" id="PTHR36509">
    <property type="entry name" value="BLL3101 PROTEIN"/>
    <property type="match status" value="1"/>
</dbReference>
<evidence type="ECO:0000313" key="5">
    <source>
        <dbReference type="Proteomes" id="UP001264340"/>
    </source>
</evidence>
<feature type="domain" description="DUF1214" evidence="2">
    <location>
        <begin position="377"/>
        <end position="479"/>
    </location>
</feature>
<sequence length="498" mass="55593">MSLNRRGTLKMLASTTLLGSVPTTQAAERAEFSGDTLKSQISNLKFDLGLPTPDTVIKLYDTMDFQRACVCYLWATPIVGIESARQMLVDNASARSGDLVLVAGYRDVSMMLGSNVTTPYVFAYFDLSDTPIVVKYPQGVTAGSFVDWWDRPLTDLGVNGPDGGKGASYVLLGPNHDVPRDVPASAHVLRSRTQKVLMFCRGLDAELSKVEAVFSTTRVYPYGRDPTPEPTRLLRFRKEGKLTSMTHPPGIVYWHRLANALHGEPIEDRDRFFAAMLLPLGIATNRTFNPNSRQRDILEIAATLGEATAKATAFNKRIAGMRYRDDTHWEYLIPQSYVNEQDVPKGTLFEERTAFFYEVTGTSEAVLSKTPGVGSGYLTAYYDKHGAAFDGGRVYHLHVPGNVPAKLFWSITLYDTETRCLIQNAQRVVDRSSRQELLKNPDGSIDIVMGPTAPVGVEKNWIPTTPGRSWYTYFRLFGPLDPYFKRTWMLPDIELSKD</sequence>
<dbReference type="Proteomes" id="UP001264340">
    <property type="component" value="Unassembled WGS sequence"/>
</dbReference>
<feature type="domain" description="DUF1254" evidence="3">
    <location>
        <begin position="111"/>
        <end position="221"/>
    </location>
</feature>
<dbReference type="RefSeq" id="WP_310127726.1">
    <property type="nucleotide sequence ID" value="NZ_JAVDQV010000021.1"/>
</dbReference>
<keyword evidence="1" id="KW-0732">Signal</keyword>
<organism evidence="4 5">
    <name type="scientific">Paraburkholderia terricola</name>
    <dbReference type="NCBI Taxonomy" id="169427"/>
    <lineage>
        <taxon>Bacteria</taxon>
        <taxon>Pseudomonadati</taxon>
        <taxon>Pseudomonadota</taxon>
        <taxon>Betaproteobacteria</taxon>
        <taxon>Burkholderiales</taxon>
        <taxon>Burkholderiaceae</taxon>
        <taxon>Paraburkholderia</taxon>
    </lineage>
</organism>
<reference evidence="4 5" key="1">
    <citation type="submission" date="2023-07" db="EMBL/GenBank/DDBJ databases">
        <title>Sorghum-associated microbial communities from plants grown in Nebraska, USA.</title>
        <authorList>
            <person name="Schachtman D."/>
        </authorList>
    </citation>
    <scope>NUCLEOTIDE SEQUENCE [LARGE SCALE GENOMIC DNA]</scope>
    <source>
        <strain evidence="4 5">DS1316</strain>
    </source>
</reference>
<feature type="chain" id="PRO_5047257942" description="DUF1254 domain-containing protein" evidence="1">
    <location>
        <begin position="27"/>
        <end position="498"/>
    </location>
</feature>
<dbReference type="Gene3D" id="2.60.40.1610">
    <property type="entry name" value="Domain of unknown function DUF1254"/>
    <property type="match status" value="1"/>
</dbReference>
<name>A0ABU1M2I8_9BURK</name>
<dbReference type="InterPro" id="IPR037049">
    <property type="entry name" value="DUF1214_C_sf"/>
</dbReference>
<dbReference type="Gene3D" id="2.60.120.600">
    <property type="entry name" value="Domain of unknown function DUF1214, C-terminal domain"/>
    <property type="match status" value="1"/>
</dbReference>
<evidence type="ECO:0000259" key="2">
    <source>
        <dbReference type="Pfam" id="PF06742"/>
    </source>
</evidence>
<evidence type="ECO:0000259" key="3">
    <source>
        <dbReference type="Pfam" id="PF06863"/>
    </source>
</evidence>
<evidence type="ECO:0000256" key="1">
    <source>
        <dbReference type="SAM" id="SignalP"/>
    </source>
</evidence>
<evidence type="ECO:0000313" key="4">
    <source>
        <dbReference type="EMBL" id="MDR6413233.1"/>
    </source>
</evidence>
<dbReference type="EMBL" id="JAVDRP010000041">
    <property type="protein sequence ID" value="MDR6413233.1"/>
    <property type="molecule type" value="Genomic_DNA"/>
</dbReference>
<dbReference type="PANTHER" id="PTHR36509:SF3">
    <property type="entry name" value="SIGNAL PEPTIDE PROTEIN"/>
    <property type="match status" value="1"/>
</dbReference>
<evidence type="ECO:0008006" key="6">
    <source>
        <dbReference type="Google" id="ProtNLM"/>
    </source>
</evidence>
<dbReference type="Pfam" id="PF06863">
    <property type="entry name" value="DUF1254"/>
    <property type="match status" value="1"/>
</dbReference>
<comment type="caution">
    <text evidence="4">The sequence shown here is derived from an EMBL/GenBank/DDBJ whole genome shotgun (WGS) entry which is preliminary data.</text>
</comment>
<dbReference type="InterPro" id="IPR037050">
    <property type="entry name" value="DUF1254_sf"/>
</dbReference>
<dbReference type="Gene3D" id="1.10.3360.10">
    <property type="entry name" value="VPA0735-like domain"/>
    <property type="match status" value="1"/>
</dbReference>
<proteinExistence type="predicted"/>
<feature type="signal peptide" evidence="1">
    <location>
        <begin position="1"/>
        <end position="26"/>
    </location>
</feature>
<dbReference type="InterPro" id="IPR010621">
    <property type="entry name" value="DUF1214"/>
</dbReference>
<accession>A0ABU1M2I8</accession>
<keyword evidence="5" id="KW-1185">Reference proteome</keyword>
<gene>
    <name evidence="4" type="ORF">J2804_006671</name>
</gene>
<dbReference type="Pfam" id="PF06742">
    <property type="entry name" value="DUF1214"/>
    <property type="match status" value="1"/>
</dbReference>